<protein>
    <submittedName>
        <fullName evidence="1">ORF3</fullName>
    </submittedName>
</protein>
<sequence length="29" mass="3355">MTKRIKCRMCGSDNHFGNMKCKECESIFG</sequence>
<name>A0AAT9J930_9VIRU</name>
<reference evidence="1" key="2">
    <citation type="submission" date="2024-03" db="EMBL/GenBank/DDBJ databases">
        <authorList>
            <person name="Ni Y."/>
            <person name="Xu T."/>
            <person name="Yan S."/>
            <person name="Chen L."/>
            <person name="Wang Y."/>
        </authorList>
    </citation>
    <scope>NUCLEOTIDE SEQUENCE</scope>
    <source>
        <strain evidence="1">NMH1</strain>
    </source>
</reference>
<accession>A0AAT9J930</accession>
<proteinExistence type="predicted"/>
<organism evidence="1">
    <name type="scientific">Nitrosopumilaceae spindle-shaped virus</name>
    <dbReference type="NCBI Taxonomy" id="3065433"/>
    <lineage>
        <taxon>Viruses</taxon>
    </lineage>
</organism>
<dbReference type="EMBL" id="BK067784">
    <property type="protein sequence ID" value="DBA51769.1"/>
    <property type="molecule type" value="Genomic_DNA"/>
</dbReference>
<evidence type="ECO:0000313" key="1">
    <source>
        <dbReference type="EMBL" id="DBA51769.1"/>
    </source>
</evidence>
<reference evidence="1" key="1">
    <citation type="journal article" date="2024" name="Environ. Microbiol. Rep.">
        <title>Hiding in plain sight: The discovery of complete genomes of 11 hypothetical spindle-shaped viruses that putatively infect mesophilic ammonia-oxidizing archaea.</title>
        <authorList>
            <person name="Ni Y."/>
            <person name="Xu T."/>
            <person name="Yan S."/>
            <person name="Chen L."/>
            <person name="Wang Y."/>
        </authorList>
    </citation>
    <scope>NUCLEOTIDE SEQUENCE</scope>
    <source>
        <strain evidence="1">NMH1</strain>
    </source>
</reference>